<dbReference type="AlphaFoldDB" id="A0A9E7A0F0"/>
<organism evidence="1 2">
    <name type="scientific">Abyssalbus ytuae</name>
    <dbReference type="NCBI Taxonomy" id="2926907"/>
    <lineage>
        <taxon>Bacteria</taxon>
        <taxon>Pseudomonadati</taxon>
        <taxon>Bacteroidota</taxon>
        <taxon>Flavobacteriia</taxon>
        <taxon>Flavobacteriales</taxon>
        <taxon>Flavobacteriaceae</taxon>
        <taxon>Abyssalbus</taxon>
    </lineage>
</organism>
<sequence>MKANKILWIGGVVVGSLALFGHKKFKAAETVLNNLQLKIKDIRNINLSFERIKLTVDAILVNPTDVDFGFTTSSKIYLKQIRVYNKQGQKIATGHTQFYEINLPAQSEATLPSIDIEAPLLESLMQLLQKDATKDLKIEADIQAFGRIFTIKQ</sequence>
<protein>
    <submittedName>
        <fullName evidence="1">Uncharacterized protein</fullName>
    </submittedName>
</protein>
<dbReference type="RefSeq" id="WP_255845095.1">
    <property type="nucleotide sequence ID" value="NZ_CP094358.1"/>
</dbReference>
<name>A0A9E7A0F0_9FLAO</name>
<dbReference type="KEGG" id="fbm:MQE35_04635"/>
<evidence type="ECO:0000313" key="2">
    <source>
        <dbReference type="Proteomes" id="UP000831290"/>
    </source>
</evidence>
<evidence type="ECO:0000313" key="1">
    <source>
        <dbReference type="EMBL" id="UOB18577.1"/>
    </source>
</evidence>
<dbReference type="Proteomes" id="UP000831290">
    <property type="component" value="Chromosome"/>
</dbReference>
<dbReference type="EMBL" id="CP094358">
    <property type="protein sequence ID" value="UOB18577.1"/>
    <property type="molecule type" value="Genomic_DNA"/>
</dbReference>
<accession>A0A9E7A0F0</accession>
<gene>
    <name evidence="1" type="ORF">MQE35_04635</name>
</gene>
<reference evidence="1" key="1">
    <citation type="submission" date="2022-03" db="EMBL/GenBank/DDBJ databases">
        <title>Description of Abyssus ytuae gen. nov., sp. nov., a novel member of the family Flavobacteriaceae isolated from the sediment of Mariana Trench.</title>
        <authorList>
            <person name="Zhang J."/>
            <person name="Xu X."/>
        </authorList>
    </citation>
    <scope>NUCLEOTIDE SEQUENCE</scope>
    <source>
        <strain evidence="1">MT3330</strain>
    </source>
</reference>
<proteinExistence type="predicted"/>
<keyword evidence="2" id="KW-1185">Reference proteome</keyword>